<gene>
    <name evidence="1" type="ORF">C5167_025708</name>
</gene>
<organism evidence="1 2">
    <name type="scientific">Papaver somniferum</name>
    <name type="common">Opium poppy</name>
    <dbReference type="NCBI Taxonomy" id="3469"/>
    <lineage>
        <taxon>Eukaryota</taxon>
        <taxon>Viridiplantae</taxon>
        <taxon>Streptophyta</taxon>
        <taxon>Embryophyta</taxon>
        <taxon>Tracheophyta</taxon>
        <taxon>Spermatophyta</taxon>
        <taxon>Magnoliopsida</taxon>
        <taxon>Ranunculales</taxon>
        <taxon>Papaveraceae</taxon>
        <taxon>Papaveroideae</taxon>
        <taxon>Papaver</taxon>
    </lineage>
</organism>
<reference evidence="1 2" key="1">
    <citation type="journal article" date="2018" name="Science">
        <title>The opium poppy genome and morphinan production.</title>
        <authorList>
            <person name="Guo L."/>
            <person name="Winzer T."/>
            <person name="Yang X."/>
            <person name="Li Y."/>
            <person name="Ning Z."/>
            <person name="He Z."/>
            <person name="Teodor R."/>
            <person name="Lu Y."/>
            <person name="Bowser T.A."/>
            <person name="Graham I.A."/>
            <person name="Ye K."/>
        </authorList>
    </citation>
    <scope>NUCLEOTIDE SEQUENCE [LARGE SCALE GENOMIC DNA]</scope>
    <source>
        <strain evidence="2">cv. HN1</strain>
        <tissue evidence="1">Leaves</tissue>
    </source>
</reference>
<accession>A0A4Y7JV23</accession>
<evidence type="ECO:0000313" key="1">
    <source>
        <dbReference type="EMBL" id="RZC63890.1"/>
    </source>
</evidence>
<keyword evidence="2" id="KW-1185">Reference proteome</keyword>
<dbReference type="Gramene" id="RZC63890">
    <property type="protein sequence ID" value="RZC63890"/>
    <property type="gene ID" value="C5167_025708"/>
</dbReference>
<dbReference type="AlphaFoldDB" id="A0A4Y7JV23"/>
<evidence type="ECO:0000313" key="2">
    <source>
        <dbReference type="Proteomes" id="UP000316621"/>
    </source>
</evidence>
<dbReference type="EMBL" id="CM010719">
    <property type="protein sequence ID" value="RZC63890.1"/>
    <property type="molecule type" value="Genomic_DNA"/>
</dbReference>
<dbReference type="Proteomes" id="UP000316621">
    <property type="component" value="Chromosome 5"/>
</dbReference>
<proteinExistence type="predicted"/>
<protein>
    <submittedName>
        <fullName evidence="1">Uncharacterized protein</fullName>
    </submittedName>
</protein>
<name>A0A4Y7JV23_PAPSO</name>
<sequence length="67" mass="7594">MLKINQAINSTKSLDRVEGEPWRLDLVRDWKNSGVSMTTLSQGVSLYLIGAIENEWTICLYASFSRS</sequence>